<dbReference type="STRING" id="1036808.A0A0C3D991"/>
<proteinExistence type="predicted"/>
<dbReference type="OrthoDB" id="3249394at2759"/>
<gene>
    <name evidence="2" type="ORF">SCLCIDRAFT_32499</name>
</gene>
<sequence length="428" mass="48562">MEDAIVDKLTEYCPLVSEDGNDRRFSCEQLFEDTYTVWDCSTRLLVNVPYERLKFSDFDVVEWFMSHLEGPDEIELSCMELPDDESTHQDIVRKKAAPSEGSYSALERNAVIMKDITQIIPKPIAVVLKLERIWLEKPLPIQLAIQGSRSKRYFNVSNLQNYDIILGTSFLYQHQGEVKGPQVSALGSRTTGTYEENILPDALSRLYEYDEPGKLRPPEEYLQYSADAETSTTNRSVLSAPLFVGVEALATSPRRSFRLQQKSVKRAKPPTPPQLATSFGCQPCITQKGPPPPAETSRPETGAAFEAWMCDHFVLLRPGERKKGGVGTGTQHNNRENSPNELKPHEGTSNGTERSILRILVTYPHEGLSLQIKGQYHKDPFYKRILDSPQEFKTFEVSKDGYTRNMPTKRYCAFRISKKENVTCKKPL</sequence>
<feature type="region of interest" description="Disordered" evidence="1">
    <location>
        <begin position="257"/>
        <end position="276"/>
    </location>
</feature>
<feature type="compositionally biased region" description="Polar residues" evidence="1">
    <location>
        <begin position="329"/>
        <end position="340"/>
    </location>
</feature>
<protein>
    <submittedName>
        <fullName evidence="2">Uncharacterized protein</fullName>
    </submittedName>
</protein>
<name>A0A0C3D991_9AGAM</name>
<dbReference type="InParanoid" id="A0A0C3D991"/>
<dbReference type="HOGENOM" id="CLU_641177_0_0_1"/>
<reference evidence="2 3" key="1">
    <citation type="submission" date="2014-04" db="EMBL/GenBank/DDBJ databases">
        <authorList>
            <consortium name="DOE Joint Genome Institute"/>
            <person name="Kuo A."/>
            <person name="Kohler A."/>
            <person name="Nagy L.G."/>
            <person name="Floudas D."/>
            <person name="Copeland A."/>
            <person name="Barry K.W."/>
            <person name="Cichocki N."/>
            <person name="Veneault-Fourrey C."/>
            <person name="LaButti K."/>
            <person name="Lindquist E.A."/>
            <person name="Lipzen A."/>
            <person name="Lundell T."/>
            <person name="Morin E."/>
            <person name="Murat C."/>
            <person name="Sun H."/>
            <person name="Tunlid A."/>
            <person name="Henrissat B."/>
            <person name="Grigoriev I.V."/>
            <person name="Hibbett D.S."/>
            <person name="Martin F."/>
            <person name="Nordberg H.P."/>
            <person name="Cantor M.N."/>
            <person name="Hua S.X."/>
        </authorList>
    </citation>
    <scope>NUCLEOTIDE SEQUENCE [LARGE SCALE GENOMIC DNA]</scope>
    <source>
        <strain evidence="2 3">Foug A</strain>
    </source>
</reference>
<dbReference type="EMBL" id="KN822204">
    <property type="protein sequence ID" value="KIM52656.1"/>
    <property type="molecule type" value="Genomic_DNA"/>
</dbReference>
<evidence type="ECO:0000256" key="1">
    <source>
        <dbReference type="SAM" id="MobiDB-lite"/>
    </source>
</evidence>
<accession>A0A0C3D991</accession>
<organism evidence="2 3">
    <name type="scientific">Scleroderma citrinum Foug A</name>
    <dbReference type="NCBI Taxonomy" id="1036808"/>
    <lineage>
        <taxon>Eukaryota</taxon>
        <taxon>Fungi</taxon>
        <taxon>Dikarya</taxon>
        <taxon>Basidiomycota</taxon>
        <taxon>Agaricomycotina</taxon>
        <taxon>Agaricomycetes</taxon>
        <taxon>Agaricomycetidae</taxon>
        <taxon>Boletales</taxon>
        <taxon>Sclerodermatineae</taxon>
        <taxon>Sclerodermataceae</taxon>
        <taxon>Scleroderma</taxon>
    </lineage>
</organism>
<evidence type="ECO:0000313" key="3">
    <source>
        <dbReference type="Proteomes" id="UP000053989"/>
    </source>
</evidence>
<dbReference type="AlphaFoldDB" id="A0A0C3D991"/>
<feature type="region of interest" description="Disordered" evidence="1">
    <location>
        <begin position="320"/>
        <end position="353"/>
    </location>
</feature>
<keyword evidence="3" id="KW-1185">Reference proteome</keyword>
<dbReference type="Proteomes" id="UP000053989">
    <property type="component" value="Unassembled WGS sequence"/>
</dbReference>
<reference evidence="3" key="2">
    <citation type="submission" date="2015-01" db="EMBL/GenBank/DDBJ databases">
        <title>Evolutionary Origins and Diversification of the Mycorrhizal Mutualists.</title>
        <authorList>
            <consortium name="DOE Joint Genome Institute"/>
            <consortium name="Mycorrhizal Genomics Consortium"/>
            <person name="Kohler A."/>
            <person name="Kuo A."/>
            <person name="Nagy L.G."/>
            <person name="Floudas D."/>
            <person name="Copeland A."/>
            <person name="Barry K.W."/>
            <person name="Cichocki N."/>
            <person name="Veneault-Fourrey C."/>
            <person name="LaButti K."/>
            <person name="Lindquist E.A."/>
            <person name="Lipzen A."/>
            <person name="Lundell T."/>
            <person name="Morin E."/>
            <person name="Murat C."/>
            <person name="Riley R."/>
            <person name="Ohm R."/>
            <person name="Sun H."/>
            <person name="Tunlid A."/>
            <person name="Henrissat B."/>
            <person name="Grigoriev I.V."/>
            <person name="Hibbett D.S."/>
            <person name="Martin F."/>
        </authorList>
    </citation>
    <scope>NUCLEOTIDE SEQUENCE [LARGE SCALE GENOMIC DNA]</scope>
    <source>
        <strain evidence="3">Foug A</strain>
    </source>
</reference>
<evidence type="ECO:0000313" key="2">
    <source>
        <dbReference type="EMBL" id="KIM52656.1"/>
    </source>
</evidence>